<evidence type="ECO:0000313" key="3">
    <source>
        <dbReference type="Proteomes" id="UP000198599"/>
    </source>
</evidence>
<evidence type="ECO:0000313" key="2">
    <source>
        <dbReference type="EMBL" id="SFO27518.1"/>
    </source>
</evidence>
<dbReference type="OrthoDB" id="9805710at2"/>
<keyword evidence="3" id="KW-1185">Reference proteome</keyword>
<gene>
    <name evidence="2" type="ORF">SAMN04487859_12228</name>
</gene>
<name>A0A1I5FUP3_9RHOB</name>
<dbReference type="STRING" id="1005928.SAMN04487859_12228"/>
<feature type="domain" description="Beta-lactamase hydrolase-like protein phosphatase-like" evidence="1">
    <location>
        <begin position="2"/>
        <end position="108"/>
    </location>
</feature>
<accession>A0A1I5FUP3</accession>
<dbReference type="NCBIfam" id="TIGR01244">
    <property type="entry name" value="TIGR01244 family sulfur transferase"/>
    <property type="match status" value="1"/>
</dbReference>
<dbReference type="CDD" id="cd14503">
    <property type="entry name" value="PTP-bact"/>
    <property type="match status" value="1"/>
</dbReference>
<sequence>MDLRKITDDFSVSPQIECEDVADIAEAGFRSILCNRPDGEEFGQCAYDAVAKAAETAGLAVRSVPIVSGMLSEADLAAFRAALDEMPKPILAYCRSGTRCTMLWSMTNFGDLDADEIVRATSAAGYDMSGLMRQMQQTR</sequence>
<dbReference type="GO" id="GO:0016787">
    <property type="term" value="F:hydrolase activity"/>
    <property type="evidence" value="ECO:0007669"/>
    <property type="project" value="InterPro"/>
</dbReference>
<proteinExistence type="predicted"/>
<dbReference type="Pfam" id="PF04273">
    <property type="entry name" value="BLH_phosphatase"/>
    <property type="match status" value="1"/>
</dbReference>
<dbReference type="InterPro" id="IPR029021">
    <property type="entry name" value="Prot-tyrosine_phosphatase-like"/>
</dbReference>
<dbReference type="Proteomes" id="UP000198599">
    <property type="component" value="Unassembled WGS sequence"/>
</dbReference>
<organism evidence="2 3">
    <name type="scientific">Roseovarius lutimaris</name>
    <dbReference type="NCBI Taxonomy" id="1005928"/>
    <lineage>
        <taxon>Bacteria</taxon>
        <taxon>Pseudomonadati</taxon>
        <taxon>Pseudomonadota</taxon>
        <taxon>Alphaproteobacteria</taxon>
        <taxon>Rhodobacterales</taxon>
        <taxon>Roseobacteraceae</taxon>
        <taxon>Roseovarius</taxon>
    </lineage>
</organism>
<evidence type="ECO:0000259" key="1">
    <source>
        <dbReference type="Pfam" id="PF04273"/>
    </source>
</evidence>
<dbReference type="SUPFAM" id="SSF52799">
    <property type="entry name" value="(Phosphotyrosine protein) phosphatases II"/>
    <property type="match status" value="1"/>
</dbReference>
<dbReference type="Gene3D" id="3.90.190.10">
    <property type="entry name" value="Protein tyrosine phosphatase superfamily"/>
    <property type="match status" value="1"/>
</dbReference>
<dbReference type="RefSeq" id="WP_092841591.1">
    <property type="nucleotide sequence ID" value="NZ_FOVP01000022.1"/>
</dbReference>
<dbReference type="AlphaFoldDB" id="A0A1I5FUP3"/>
<dbReference type="EMBL" id="FOVP01000022">
    <property type="protein sequence ID" value="SFO27518.1"/>
    <property type="molecule type" value="Genomic_DNA"/>
</dbReference>
<reference evidence="3" key="1">
    <citation type="submission" date="2016-10" db="EMBL/GenBank/DDBJ databases">
        <authorList>
            <person name="Varghese N."/>
            <person name="Submissions S."/>
        </authorList>
    </citation>
    <scope>NUCLEOTIDE SEQUENCE [LARGE SCALE GENOMIC DNA]</scope>
    <source>
        <strain evidence="3">DSM 28463</strain>
    </source>
</reference>
<protein>
    <submittedName>
        <fullName evidence="2">Sulfide:quinone oxidoreductase</fullName>
    </submittedName>
</protein>
<dbReference type="InterPro" id="IPR005939">
    <property type="entry name" value="BLH_phosphatase-like"/>
</dbReference>